<proteinExistence type="predicted"/>
<evidence type="ECO:0000259" key="1">
    <source>
        <dbReference type="Pfam" id="PF12323"/>
    </source>
</evidence>
<dbReference type="HOGENOM" id="CLU_1412283_0_0_1"/>
<dbReference type="VEuPathDB" id="FungiDB:PYU1_G006585"/>
<evidence type="ECO:0000313" key="3">
    <source>
        <dbReference type="Proteomes" id="UP000019132"/>
    </source>
</evidence>
<reference evidence="3" key="2">
    <citation type="submission" date="2010-04" db="EMBL/GenBank/DDBJ databases">
        <authorList>
            <person name="Buell R."/>
            <person name="Hamilton J."/>
            <person name="Hostetler J."/>
        </authorList>
    </citation>
    <scope>NUCLEOTIDE SEQUENCE [LARGE SCALE GENOMIC DNA]</scope>
    <source>
        <strain evidence="3">DAOM:BR144</strain>
    </source>
</reference>
<keyword evidence="3" id="KW-1185">Reference proteome</keyword>
<dbReference type="EnsemblProtists" id="PYU1_T006597">
    <property type="protein sequence ID" value="PYU1_T006597"/>
    <property type="gene ID" value="PYU1_G006585"/>
</dbReference>
<name>K3WNQ5_GLOUD</name>
<reference evidence="3" key="1">
    <citation type="journal article" date="2010" name="Genome Biol.">
        <title>Genome sequence of the necrotrophic plant pathogen Pythium ultimum reveals original pathogenicity mechanisms and effector repertoire.</title>
        <authorList>
            <person name="Levesque C.A."/>
            <person name="Brouwer H."/>
            <person name="Cano L."/>
            <person name="Hamilton J.P."/>
            <person name="Holt C."/>
            <person name="Huitema E."/>
            <person name="Raffaele S."/>
            <person name="Robideau G.P."/>
            <person name="Thines M."/>
            <person name="Win J."/>
            <person name="Zerillo M.M."/>
            <person name="Beakes G.W."/>
            <person name="Boore J.L."/>
            <person name="Busam D."/>
            <person name="Dumas B."/>
            <person name="Ferriera S."/>
            <person name="Fuerstenberg S.I."/>
            <person name="Gachon C.M."/>
            <person name="Gaulin E."/>
            <person name="Govers F."/>
            <person name="Grenville-Briggs L."/>
            <person name="Horner N."/>
            <person name="Hostetler J."/>
            <person name="Jiang R.H."/>
            <person name="Johnson J."/>
            <person name="Krajaejun T."/>
            <person name="Lin H."/>
            <person name="Meijer H.J."/>
            <person name="Moore B."/>
            <person name="Morris P."/>
            <person name="Phuntmart V."/>
            <person name="Puiu D."/>
            <person name="Shetty J."/>
            <person name="Stajich J.E."/>
            <person name="Tripathy S."/>
            <person name="Wawra S."/>
            <person name="van West P."/>
            <person name="Whitty B.R."/>
            <person name="Coutinho P.M."/>
            <person name="Henrissat B."/>
            <person name="Martin F."/>
            <person name="Thomas P.D."/>
            <person name="Tyler B.M."/>
            <person name="De Vries R.P."/>
            <person name="Kamoun S."/>
            <person name="Yandell M."/>
            <person name="Tisserat N."/>
            <person name="Buell C.R."/>
        </authorList>
    </citation>
    <scope>NUCLEOTIDE SEQUENCE</scope>
    <source>
        <strain evidence="3">DAOM:BR144</strain>
    </source>
</reference>
<dbReference type="InParanoid" id="K3WNQ5"/>
<sequence length="193" mass="22776">MIRRMRKYRLFPTAEQQTKLRNFMGTYHWTYNQAVAHFRKTNVYRADVLRDLYVTKTTRKTREYPEEMGSPPDWAFGTPKSFRYNTLRKFQTNVKSAFSNKRNGNISHFRINFKSRKESRFFTIYEDANYATIASLKDIPIRCDPGLEITNEIQITNTNGFWYAVIPHFVRPSNFENEGRCIALGPGLKAFMA</sequence>
<evidence type="ECO:0000313" key="2">
    <source>
        <dbReference type="EnsemblProtists" id="PYU1_T006597"/>
    </source>
</evidence>
<dbReference type="EMBL" id="GL376635">
    <property type="status" value="NOT_ANNOTATED_CDS"/>
    <property type="molecule type" value="Genomic_DNA"/>
</dbReference>
<feature type="domain" description="Transposase putative helix-turn-helix" evidence="1">
    <location>
        <begin position="1"/>
        <end position="37"/>
    </location>
</feature>
<dbReference type="AlphaFoldDB" id="K3WNQ5"/>
<dbReference type="InterPro" id="IPR021027">
    <property type="entry name" value="Transposase_put_HTH"/>
</dbReference>
<dbReference type="Pfam" id="PF12323">
    <property type="entry name" value="HTH_OrfB_IS605"/>
    <property type="match status" value="1"/>
</dbReference>
<protein>
    <recommendedName>
        <fullName evidence="1">Transposase putative helix-turn-helix domain-containing protein</fullName>
    </recommendedName>
</protein>
<organism evidence="2 3">
    <name type="scientific">Globisporangium ultimum (strain ATCC 200006 / CBS 805.95 / DAOM BR144)</name>
    <name type="common">Pythium ultimum</name>
    <dbReference type="NCBI Taxonomy" id="431595"/>
    <lineage>
        <taxon>Eukaryota</taxon>
        <taxon>Sar</taxon>
        <taxon>Stramenopiles</taxon>
        <taxon>Oomycota</taxon>
        <taxon>Peronosporomycetes</taxon>
        <taxon>Pythiales</taxon>
        <taxon>Pythiaceae</taxon>
        <taxon>Globisporangium</taxon>
    </lineage>
</organism>
<reference evidence="2" key="3">
    <citation type="submission" date="2015-02" db="UniProtKB">
        <authorList>
            <consortium name="EnsemblProtists"/>
        </authorList>
    </citation>
    <scope>IDENTIFICATION</scope>
    <source>
        <strain evidence="2">DAOM BR144</strain>
    </source>
</reference>
<accession>K3WNQ5</accession>
<dbReference type="Proteomes" id="UP000019132">
    <property type="component" value="Unassembled WGS sequence"/>
</dbReference>